<comment type="subcellular location">
    <subcellularLocation>
        <location evidence="1">Cytoplasm</location>
    </subcellularLocation>
</comment>
<sequence length="497" mass="54239">MHAPVLVLKDSLKRESGSKVHHANIQAAKAVADIIRTTLGPRSMLKMLLDAGGGIVVTNDGNAILRELDLAHPAAKSMIELSRTQDEEVGDGTTSVIVLAGEMLHVAETFIDKNYHPTVICRAYNKALEDAIAVLDKIAMPVDVNDRSTLLSLVKSCIGTKFTGQFGDLIADLAIDATTTVGVDLGQGMREVDIKKYIKVEKVPGGQLEDSKVLKGVMINKDVVAPGKMRRKIVNPRIILLDCPLEYKKGENQTNAEEVLLKMEEEYIQNLCMQILKFKPDLVITEKGLSELACHYLSKAGVSAIRRLRKTDNNRIAKACGAVIVNRPEELQESDVGTGAGLFEVKKIGDEFFSFIVDCKDPKACTVLLRGASKDLLNEVERNLQWPYEAAALAFEAIPRTLAQNCGLNHANGENAWVGIDGSSGEIVDMKERKIWDSYNVKAQTFKTAIEAACMLLRIDDIVSGIKKKQAPGAGPTPNKPTIEEEGDADNEQILPE</sequence>
<dbReference type="AlphaFoldDB" id="A0A199W801"/>
<evidence type="ECO:0000256" key="7">
    <source>
        <dbReference type="ARBA" id="ARBA00023186"/>
    </source>
</evidence>
<dbReference type="Gene3D" id="3.50.7.10">
    <property type="entry name" value="GroEL"/>
    <property type="match status" value="1"/>
</dbReference>
<evidence type="ECO:0000256" key="8">
    <source>
        <dbReference type="RuleBase" id="RU004187"/>
    </source>
</evidence>
<dbReference type="EMBL" id="LSRQ01000103">
    <property type="protein sequence ID" value="OAY85366.1"/>
    <property type="molecule type" value="Genomic_DNA"/>
</dbReference>
<dbReference type="GO" id="GO:0005832">
    <property type="term" value="C:chaperonin-containing T-complex"/>
    <property type="evidence" value="ECO:0007669"/>
    <property type="project" value="UniProtKB-ARBA"/>
</dbReference>
<dbReference type="PRINTS" id="PR00304">
    <property type="entry name" value="TCOMPLEXTCP1"/>
</dbReference>
<dbReference type="SUPFAM" id="SSF52029">
    <property type="entry name" value="GroEL apical domain-like"/>
    <property type="match status" value="1"/>
</dbReference>
<evidence type="ECO:0000256" key="10">
    <source>
        <dbReference type="SAM" id="MobiDB-lite"/>
    </source>
</evidence>
<dbReference type="PANTHER" id="PTHR11353">
    <property type="entry name" value="CHAPERONIN"/>
    <property type="match status" value="1"/>
</dbReference>
<dbReference type="PROSITE" id="PS00750">
    <property type="entry name" value="TCP1_1"/>
    <property type="match status" value="1"/>
</dbReference>
<dbReference type="InterPro" id="IPR002194">
    <property type="entry name" value="Chaperonin_TCP-1_CS"/>
</dbReference>
<organism evidence="11 12">
    <name type="scientific">Ananas comosus</name>
    <name type="common">Pineapple</name>
    <name type="synonym">Ananas ananas</name>
    <dbReference type="NCBI Taxonomy" id="4615"/>
    <lineage>
        <taxon>Eukaryota</taxon>
        <taxon>Viridiplantae</taxon>
        <taxon>Streptophyta</taxon>
        <taxon>Embryophyta</taxon>
        <taxon>Tracheophyta</taxon>
        <taxon>Spermatophyta</taxon>
        <taxon>Magnoliopsida</taxon>
        <taxon>Liliopsida</taxon>
        <taxon>Poales</taxon>
        <taxon>Bromeliaceae</taxon>
        <taxon>Bromelioideae</taxon>
        <taxon>Ananas</taxon>
    </lineage>
</organism>
<evidence type="ECO:0000313" key="12">
    <source>
        <dbReference type="Proteomes" id="UP000092600"/>
    </source>
</evidence>
<keyword evidence="5 8" id="KW-0547">Nucleotide-binding</keyword>
<evidence type="ECO:0000256" key="5">
    <source>
        <dbReference type="ARBA" id="ARBA00022741"/>
    </source>
</evidence>
<dbReference type="GO" id="GO:0051082">
    <property type="term" value="F:unfolded protein binding"/>
    <property type="evidence" value="ECO:0007669"/>
    <property type="project" value="InterPro"/>
</dbReference>
<dbReference type="PROSITE" id="PS00751">
    <property type="entry name" value="TCP1_2"/>
    <property type="match status" value="1"/>
</dbReference>
<evidence type="ECO:0000256" key="4">
    <source>
        <dbReference type="ARBA" id="ARBA00022490"/>
    </source>
</evidence>
<dbReference type="InterPro" id="IPR027409">
    <property type="entry name" value="GroEL-like_apical_dom_sf"/>
</dbReference>
<evidence type="ECO:0000256" key="3">
    <source>
        <dbReference type="ARBA" id="ARBA00017187"/>
    </source>
</evidence>
<evidence type="ECO:0000313" key="11">
    <source>
        <dbReference type="EMBL" id="OAY85366.1"/>
    </source>
</evidence>
<dbReference type="STRING" id="4615.A0A199W801"/>
<dbReference type="GO" id="GO:0005524">
    <property type="term" value="F:ATP binding"/>
    <property type="evidence" value="ECO:0007669"/>
    <property type="project" value="UniProtKB-KW"/>
</dbReference>
<keyword evidence="7 8" id="KW-0143">Chaperone</keyword>
<protein>
    <recommendedName>
        <fullName evidence="3 9">T-complex protein 1 subunit gamma</fullName>
    </recommendedName>
</protein>
<dbReference type="Gene3D" id="1.10.560.10">
    <property type="entry name" value="GroEL-like equatorial domain"/>
    <property type="match status" value="2"/>
</dbReference>
<dbReference type="InterPro" id="IPR012719">
    <property type="entry name" value="Chap_CCT_gamma"/>
</dbReference>
<keyword evidence="4" id="KW-0963">Cytoplasm</keyword>
<evidence type="ECO:0000256" key="9">
    <source>
        <dbReference type="RuleBase" id="RU004191"/>
    </source>
</evidence>
<dbReference type="FunFam" id="3.50.7.10:FF:000005">
    <property type="entry name" value="T-complex protein 1 subunit gamma"/>
    <property type="match status" value="1"/>
</dbReference>
<gene>
    <name evidence="11" type="ORF">ACMD2_22352</name>
</gene>
<dbReference type="InterPro" id="IPR002423">
    <property type="entry name" value="Cpn60/GroEL/TCP-1"/>
</dbReference>
<dbReference type="InterPro" id="IPR027413">
    <property type="entry name" value="GROEL-like_equatorial_sf"/>
</dbReference>
<comment type="caution">
    <text evidence="11">The sequence shown here is derived from an EMBL/GenBank/DDBJ whole genome shotgun (WGS) entry which is preliminary data.</text>
</comment>
<keyword evidence="6 8" id="KW-0067">ATP-binding</keyword>
<dbReference type="InterPro" id="IPR017998">
    <property type="entry name" value="Chaperone_TCP-1"/>
</dbReference>
<dbReference type="Pfam" id="PF00118">
    <property type="entry name" value="Cpn60_TCP1"/>
    <property type="match status" value="2"/>
</dbReference>
<dbReference type="CDD" id="cd03337">
    <property type="entry name" value="TCP1_gamma"/>
    <property type="match status" value="1"/>
</dbReference>
<accession>A0A199W801</accession>
<dbReference type="FunFam" id="1.10.560.10:FF:000037">
    <property type="entry name" value="T-complex protein 1 subunit gamma"/>
    <property type="match status" value="1"/>
</dbReference>
<evidence type="ECO:0000256" key="6">
    <source>
        <dbReference type="ARBA" id="ARBA00022840"/>
    </source>
</evidence>
<dbReference type="GO" id="GO:0016887">
    <property type="term" value="F:ATP hydrolysis activity"/>
    <property type="evidence" value="ECO:0007669"/>
    <property type="project" value="InterPro"/>
</dbReference>
<dbReference type="Proteomes" id="UP000092600">
    <property type="component" value="Unassembled WGS sequence"/>
</dbReference>
<proteinExistence type="inferred from homology"/>
<evidence type="ECO:0000256" key="1">
    <source>
        <dbReference type="ARBA" id="ARBA00004496"/>
    </source>
</evidence>
<dbReference type="PROSITE" id="PS00995">
    <property type="entry name" value="TCP1_3"/>
    <property type="match status" value="1"/>
</dbReference>
<name>A0A199W801_ANACO</name>
<feature type="region of interest" description="Disordered" evidence="10">
    <location>
        <begin position="468"/>
        <end position="497"/>
    </location>
</feature>
<dbReference type="SUPFAM" id="SSF48592">
    <property type="entry name" value="GroEL equatorial domain-like"/>
    <property type="match status" value="1"/>
</dbReference>
<evidence type="ECO:0000256" key="2">
    <source>
        <dbReference type="ARBA" id="ARBA00008020"/>
    </source>
</evidence>
<comment type="similarity">
    <text evidence="2 8">Belongs to the TCP-1 chaperonin family.</text>
</comment>
<reference evidence="11 12" key="1">
    <citation type="journal article" date="2016" name="DNA Res.">
        <title>The draft genome of MD-2 pineapple using hybrid error correction of long reads.</title>
        <authorList>
            <person name="Redwan R.M."/>
            <person name="Saidin A."/>
            <person name="Kumar S.V."/>
        </authorList>
    </citation>
    <scope>NUCLEOTIDE SEQUENCE [LARGE SCALE GENOMIC DNA]</scope>
    <source>
        <strain evidence="12">cv. MD2</strain>
        <tissue evidence="11">Leaf</tissue>
    </source>
</reference>
<dbReference type="GO" id="GO:0140662">
    <property type="term" value="F:ATP-dependent protein folding chaperone"/>
    <property type="evidence" value="ECO:0007669"/>
    <property type="project" value="InterPro"/>
</dbReference>
<dbReference type="FunFam" id="1.10.560.10:FF:000073">
    <property type="entry name" value="T-complex protein 1 subunit gamma"/>
    <property type="match status" value="1"/>
</dbReference>
<dbReference type="NCBIfam" id="TIGR02344">
    <property type="entry name" value="chap_CCT_gamma"/>
    <property type="match status" value="1"/>
</dbReference>